<evidence type="ECO:0000313" key="15">
    <source>
        <dbReference type="Proteomes" id="UP000055024"/>
    </source>
</evidence>
<dbReference type="GO" id="GO:0005634">
    <property type="term" value="C:nucleus"/>
    <property type="evidence" value="ECO:0007669"/>
    <property type="project" value="UniProtKB-SubCell"/>
</dbReference>
<sequence length="438" mass="49365">MAQYVIQYYSISYSTYAEFLANFGYRDLYGPQAFAAVQGQRAFHPPTFMIPSIPLPAEALPIGHIISSETNSEKADNVLAKNSNNSCATCVICKDRATGRHYGTNSCDGCKGFFRRTVRKKQHYVCRFDQKCVIDRDKRNSCRHCRFQKCLAAGMRKEAVQNERDQIKRHIQEGKVDSAAQHWVGFFSMLMEAEKKSSPVRVSVITNASHAGADEKLDSVSKLATLTDIGEAIKQQLLLLVDWAKALPPFQALALEDQVVLLRAYAAEHLLLGVARRSLPFKDMLLLSNDACIPRGHSSHLPDVKLLIIVRVKASEIHVLLRVLDELVEPMRELNPDDTEYACIKALLFFNQNITGLHSKNEVKDLRSKVLIGLQTYCAENCKKDPLRFGNLLLLLPPLQAMSQQFVEDLQLVTIFGMCHFDKLLDELLLTATQRKKI</sequence>
<feature type="domain" description="NR LBD" evidence="13">
    <location>
        <begin position="197"/>
        <end position="432"/>
    </location>
</feature>
<dbReference type="Pfam" id="PF00105">
    <property type="entry name" value="zf-C4"/>
    <property type="match status" value="1"/>
</dbReference>
<feature type="domain" description="Nuclear receptor" evidence="12">
    <location>
        <begin position="87"/>
        <end position="162"/>
    </location>
</feature>
<dbReference type="SMART" id="SM00430">
    <property type="entry name" value="HOLI"/>
    <property type="match status" value="1"/>
</dbReference>
<evidence type="ECO:0000259" key="13">
    <source>
        <dbReference type="PROSITE" id="PS51843"/>
    </source>
</evidence>
<dbReference type="EMBL" id="JYDP01000200">
    <property type="protein sequence ID" value="KRZ03230.1"/>
    <property type="molecule type" value="Genomic_DNA"/>
</dbReference>
<evidence type="ECO:0000256" key="2">
    <source>
        <dbReference type="ARBA" id="ARBA00005993"/>
    </source>
</evidence>
<dbReference type="PRINTS" id="PR00398">
    <property type="entry name" value="STRDHORMONER"/>
</dbReference>
<keyword evidence="7 11" id="KW-0238">DNA-binding</keyword>
<dbReference type="InterPro" id="IPR001723">
    <property type="entry name" value="Nuclear_hrmn_rcpt"/>
</dbReference>
<keyword evidence="3 11" id="KW-0479">Metal-binding</keyword>
<evidence type="ECO:0000259" key="12">
    <source>
        <dbReference type="PROSITE" id="PS51030"/>
    </source>
</evidence>
<dbReference type="PRINTS" id="PR00047">
    <property type="entry name" value="STROIDFINGER"/>
</dbReference>
<evidence type="ECO:0000256" key="8">
    <source>
        <dbReference type="ARBA" id="ARBA00023163"/>
    </source>
</evidence>
<dbReference type="InterPro" id="IPR000536">
    <property type="entry name" value="Nucl_hrmn_rcpt_lig-bd"/>
</dbReference>
<keyword evidence="8 11" id="KW-0804">Transcription</keyword>
<organism evidence="14 15">
    <name type="scientific">Trichinella zimbabwensis</name>
    <dbReference type="NCBI Taxonomy" id="268475"/>
    <lineage>
        <taxon>Eukaryota</taxon>
        <taxon>Metazoa</taxon>
        <taxon>Ecdysozoa</taxon>
        <taxon>Nematoda</taxon>
        <taxon>Enoplea</taxon>
        <taxon>Dorylaimia</taxon>
        <taxon>Trichinellida</taxon>
        <taxon>Trichinellidae</taxon>
        <taxon>Trichinella</taxon>
    </lineage>
</organism>
<dbReference type="STRING" id="268475.A0A0V1GY51"/>
<evidence type="ECO:0000256" key="5">
    <source>
        <dbReference type="ARBA" id="ARBA00022833"/>
    </source>
</evidence>
<dbReference type="InterPro" id="IPR035500">
    <property type="entry name" value="NHR-like_dom_sf"/>
</dbReference>
<reference evidence="14 15" key="1">
    <citation type="submission" date="2015-01" db="EMBL/GenBank/DDBJ databases">
        <title>Evolution of Trichinella species and genotypes.</title>
        <authorList>
            <person name="Korhonen P.K."/>
            <person name="Edoardo P."/>
            <person name="Giuseppe L.R."/>
            <person name="Gasser R.B."/>
        </authorList>
    </citation>
    <scope>NUCLEOTIDE SEQUENCE [LARGE SCALE GENOMIC DNA]</scope>
    <source>
        <strain evidence="14">ISS1029</strain>
    </source>
</reference>
<dbReference type="InterPro" id="IPR013088">
    <property type="entry name" value="Znf_NHR/GATA"/>
</dbReference>
<dbReference type="GO" id="GO:0000978">
    <property type="term" value="F:RNA polymerase II cis-regulatory region sequence-specific DNA binding"/>
    <property type="evidence" value="ECO:0007669"/>
    <property type="project" value="InterPro"/>
</dbReference>
<dbReference type="GO" id="GO:0008270">
    <property type="term" value="F:zinc ion binding"/>
    <property type="evidence" value="ECO:0007669"/>
    <property type="project" value="UniProtKB-KW"/>
</dbReference>
<dbReference type="CDD" id="cd06960">
    <property type="entry name" value="NR_DBD_HNF4A"/>
    <property type="match status" value="1"/>
</dbReference>
<name>A0A0V1GY51_9BILA</name>
<dbReference type="Proteomes" id="UP000055024">
    <property type="component" value="Unassembled WGS sequence"/>
</dbReference>
<keyword evidence="5 11" id="KW-0862">Zinc</keyword>
<comment type="similarity">
    <text evidence="2 11">Belongs to the nuclear hormone receptor family.</text>
</comment>
<dbReference type="OrthoDB" id="5771769at2759"/>
<dbReference type="InterPro" id="IPR050274">
    <property type="entry name" value="Nuclear_hormone_rcpt_NR2"/>
</dbReference>
<keyword evidence="9 11" id="KW-0675">Receptor</keyword>
<dbReference type="Gene3D" id="1.10.565.10">
    <property type="entry name" value="Retinoid X Receptor"/>
    <property type="match status" value="1"/>
</dbReference>
<dbReference type="InterPro" id="IPR049636">
    <property type="entry name" value="HNF4-like_DBD"/>
</dbReference>
<comment type="subcellular location">
    <subcellularLocation>
        <location evidence="1 11">Nucleus</location>
    </subcellularLocation>
</comment>
<evidence type="ECO:0000313" key="14">
    <source>
        <dbReference type="EMBL" id="KRZ03230.1"/>
    </source>
</evidence>
<keyword evidence="6 11" id="KW-0805">Transcription regulation</keyword>
<keyword evidence="15" id="KW-1185">Reference proteome</keyword>
<evidence type="ECO:0000256" key="11">
    <source>
        <dbReference type="RuleBase" id="RU004334"/>
    </source>
</evidence>
<dbReference type="FunFam" id="3.30.50.10:FF:000030">
    <property type="entry name" value="Nuclear Hormone Receptor family"/>
    <property type="match status" value="1"/>
</dbReference>
<evidence type="ECO:0000256" key="6">
    <source>
        <dbReference type="ARBA" id="ARBA00023015"/>
    </source>
</evidence>
<keyword evidence="10 11" id="KW-0539">Nucleus</keyword>
<evidence type="ECO:0000256" key="7">
    <source>
        <dbReference type="ARBA" id="ARBA00023125"/>
    </source>
</evidence>
<dbReference type="PROSITE" id="PS51843">
    <property type="entry name" value="NR_LBD"/>
    <property type="match status" value="1"/>
</dbReference>
<evidence type="ECO:0000256" key="4">
    <source>
        <dbReference type="ARBA" id="ARBA00022771"/>
    </source>
</evidence>
<dbReference type="SUPFAM" id="SSF48508">
    <property type="entry name" value="Nuclear receptor ligand-binding domain"/>
    <property type="match status" value="1"/>
</dbReference>
<protein>
    <submittedName>
        <fullName evidence="14">Hepatocyte nuclear factor 4-beta</fullName>
    </submittedName>
</protein>
<comment type="caution">
    <text evidence="14">The sequence shown here is derived from an EMBL/GenBank/DDBJ whole genome shotgun (WGS) entry which is preliminary data.</text>
</comment>
<accession>A0A0V1GY51</accession>
<dbReference type="InterPro" id="IPR001628">
    <property type="entry name" value="Znf_hrmn_rcpt"/>
</dbReference>
<proteinExistence type="inferred from homology"/>
<dbReference type="SUPFAM" id="SSF57716">
    <property type="entry name" value="Glucocorticoid receptor-like (DNA-binding domain)"/>
    <property type="match status" value="1"/>
</dbReference>
<dbReference type="PANTHER" id="PTHR24083">
    <property type="entry name" value="NUCLEAR HORMONE RECEPTOR"/>
    <property type="match status" value="1"/>
</dbReference>
<dbReference type="PROSITE" id="PS00031">
    <property type="entry name" value="NUCLEAR_REC_DBD_1"/>
    <property type="match status" value="1"/>
</dbReference>
<dbReference type="GO" id="GO:0003700">
    <property type="term" value="F:DNA-binding transcription factor activity"/>
    <property type="evidence" value="ECO:0007669"/>
    <property type="project" value="InterPro"/>
</dbReference>
<evidence type="ECO:0000256" key="9">
    <source>
        <dbReference type="ARBA" id="ARBA00023170"/>
    </source>
</evidence>
<dbReference type="Gene3D" id="3.30.50.10">
    <property type="entry name" value="Erythroid Transcription Factor GATA-1, subunit A"/>
    <property type="match status" value="1"/>
</dbReference>
<evidence type="ECO:0000256" key="10">
    <source>
        <dbReference type="ARBA" id="ARBA00023242"/>
    </source>
</evidence>
<keyword evidence="4 11" id="KW-0863">Zinc-finger</keyword>
<dbReference type="PROSITE" id="PS51030">
    <property type="entry name" value="NUCLEAR_REC_DBD_2"/>
    <property type="match status" value="1"/>
</dbReference>
<dbReference type="AlphaFoldDB" id="A0A0V1GY51"/>
<dbReference type="Pfam" id="PF00104">
    <property type="entry name" value="Hormone_recep"/>
    <property type="match status" value="1"/>
</dbReference>
<dbReference type="SMART" id="SM00399">
    <property type="entry name" value="ZnF_C4"/>
    <property type="match status" value="1"/>
</dbReference>
<evidence type="ECO:0000256" key="1">
    <source>
        <dbReference type="ARBA" id="ARBA00004123"/>
    </source>
</evidence>
<gene>
    <name evidence="14" type="primary">Hnf4a</name>
    <name evidence="14" type="ORF">T11_9255</name>
</gene>
<evidence type="ECO:0000256" key="3">
    <source>
        <dbReference type="ARBA" id="ARBA00022723"/>
    </source>
</evidence>